<evidence type="ECO:0000256" key="1">
    <source>
        <dbReference type="ARBA" id="ARBA00008226"/>
    </source>
</evidence>
<sequence>MKSEESAEKMAHTRHSLAHLLAAAVQRIYPTAKRAIGPAIENGFYYDFEFAEPISDKDLGKIEKEMRKTLATWGTFTRQEKTPEEAREYFKGNPYKLELIDEIVGKGEGITFYESSPYFTDLCRGGHADDMSAIDPDSFTLSRVAGAYWRGDEKNAMLTRIYGLAFSNKEELDAYLTQQEEAKKRDHRKLGKELELFTLIDEIGPGLPLFYPNGAILRRIVERFIEDEQEKRGYVPIWIPHITKGELYKISGHLDKYDAMYTPMKVDDEDYYLKPMNCPHFMMLYRSLPHSYKELPLRYTCTTTNYRYEKSGELSGLTRVRALTQDDCHVFTTPEQIEDEIKLMLEMIDVVYKKFGLTDFWVRISLRDSKNKEGYLGSDEVWEMSENALRNVVKATGWRYEEAEKEAAFYGPKLDFMFKDAIGRQWQLSTIQLDWNLPERFELEYADSAGGKTRPVVIHRAILGSTERFLGVMIEHFGGAFPLWLSPVQVAILPVSEQFSDYAREVQAELQKAGFRVDLDSRNESLGKKIREGKMKKTPYLIVVGEKEIASKTVAVEGREGGSLGAMSIEELIAKLTEECA</sequence>
<dbReference type="GO" id="GO:0004829">
    <property type="term" value="F:threonine-tRNA ligase activity"/>
    <property type="evidence" value="ECO:0007669"/>
    <property type="project" value="UniProtKB-UniRule"/>
</dbReference>
<keyword evidence="2 13" id="KW-0963">Cytoplasm</keyword>
<dbReference type="InterPro" id="IPR002320">
    <property type="entry name" value="Thr-tRNA-ligase_IIa"/>
</dbReference>
<dbReference type="InterPro" id="IPR033728">
    <property type="entry name" value="ThrRS_core"/>
</dbReference>
<comment type="subunit">
    <text evidence="13">Homodimer.</text>
</comment>
<dbReference type="InterPro" id="IPR045864">
    <property type="entry name" value="aa-tRNA-synth_II/BPL/LPL"/>
</dbReference>
<evidence type="ECO:0000256" key="5">
    <source>
        <dbReference type="ARBA" id="ARBA00022723"/>
    </source>
</evidence>
<dbReference type="PANTHER" id="PTHR11451">
    <property type="entry name" value="THREONINE-TRNA LIGASE"/>
    <property type="match status" value="1"/>
</dbReference>
<accession>A0A1G2S6J0</accession>
<dbReference type="AlphaFoldDB" id="A0A1G2S6J0"/>
<dbReference type="EC" id="6.1.1.3" evidence="13"/>
<keyword evidence="9 13" id="KW-0694">RNA-binding</keyword>
<dbReference type="Pfam" id="PF07973">
    <property type="entry name" value="tRNA_SAD"/>
    <property type="match status" value="1"/>
</dbReference>
<evidence type="ECO:0000256" key="11">
    <source>
        <dbReference type="ARBA" id="ARBA00023146"/>
    </source>
</evidence>
<evidence type="ECO:0000313" key="16">
    <source>
        <dbReference type="Proteomes" id="UP000176997"/>
    </source>
</evidence>
<dbReference type="Gene3D" id="3.40.50.800">
    <property type="entry name" value="Anticodon-binding domain"/>
    <property type="match status" value="1"/>
</dbReference>
<dbReference type="GO" id="GO:0006435">
    <property type="term" value="P:threonyl-tRNA aminoacylation"/>
    <property type="evidence" value="ECO:0007669"/>
    <property type="project" value="UniProtKB-UniRule"/>
</dbReference>
<feature type="binding site" evidence="13">
    <location>
        <position position="459"/>
    </location>
    <ligand>
        <name>Zn(2+)</name>
        <dbReference type="ChEBI" id="CHEBI:29105"/>
        <note>catalytic</note>
    </ligand>
</feature>
<dbReference type="GO" id="GO:0005737">
    <property type="term" value="C:cytoplasm"/>
    <property type="evidence" value="ECO:0007669"/>
    <property type="project" value="UniProtKB-SubCell"/>
</dbReference>
<dbReference type="GO" id="GO:0000049">
    <property type="term" value="F:tRNA binding"/>
    <property type="evidence" value="ECO:0007669"/>
    <property type="project" value="UniProtKB-KW"/>
</dbReference>
<dbReference type="SMART" id="SM00863">
    <property type="entry name" value="tRNA_SAD"/>
    <property type="match status" value="1"/>
</dbReference>
<keyword evidence="6 13" id="KW-0547">Nucleotide-binding</keyword>
<evidence type="ECO:0000256" key="7">
    <source>
        <dbReference type="ARBA" id="ARBA00022833"/>
    </source>
</evidence>
<comment type="catalytic activity">
    <reaction evidence="12 13">
        <text>tRNA(Thr) + L-threonine + ATP = L-threonyl-tRNA(Thr) + AMP + diphosphate + H(+)</text>
        <dbReference type="Rhea" id="RHEA:24624"/>
        <dbReference type="Rhea" id="RHEA-COMP:9670"/>
        <dbReference type="Rhea" id="RHEA-COMP:9704"/>
        <dbReference type="ChEBI" id="CHEBI:15378"/>
        <dbReference type="ChEBI" id="CHEBI:30616"/>
        <dbReference type="ChEBI" id="CHEBI:33019"/>
        <dbReference type="ChEBI" id="CHEBI:57926"/>
        <dbReference type="ChEBI" id="CHEBI:78442"/>
        <dbReference type="ChEBI" id="CHEBI:78534"/>
        <dbReference type="ChEBI" id="CHEBI:456215"/>
        <dbReference type="EC" id="6.1.1.3"/>
    </reaction>
</comment>
<dbReference type="Proteomes" id="UP000176997">
    <property type="component" value="Unassembled WGS sequence"/>
</dbReference>
<reference evidence="15 16" key="1">
    <citation type="journal article" date="2016" name="Nat. Commun.">
        <title>Thousands of microbial genomes shed light on interconnected biogeochemical processes in an aquifer system.</title>
        <authorList>
            <person name="Anantharaman K."/>
            <person name="Brown C.T."/>
            <person name="Hug L.A."/>
            <person name="Sharon I."/>
            <person name="Castelle C.J."/>
            <person name="Probst A.J."/>
            <person name="Thomas B.C."/>
            <person name="Singh A."/>
            <person name="Wilkins M.J."/>
            <person name="Karaoz U."/>
            <person name="Brodie E.L."/>
            <person name="Williams K.H."/>
            <person name="Hubbard S.S."/>
            <person name="Banfield J.F."/>
        </authorList>
    </citation>
    <scope>NUCLEOTIDE SEQUENCE [LARGE SCALE GENOMIC DNA]</scope>
</reference>
<comment type="caution">
    <text evidence="15">The sequence shown here is derived from an EMBL/GenBank/DDBJ whole genome shotgun (WGS) entry which is preliminary data.</text>
</comment>
<dbReference type="InterPro" id="IPR002314">
    <property type="entry name" value="aa-tRNA-synt_IIb"/>
</dbReference>
<dbReference type="SUPFAM" id="SSF55186">
    <property type="entry name" value="ThrRS/AlaRS common domain"/>
    <property type="match status" value="1"/>
</dbReference>
<dbReference type="NCBIfam" id="TIGR00418">
    <property type="entry name" value="thrS"/>
    <property type="match status" value="1"/>
</dbReference>
<dbReference type="InterPro" id="IPR006195">
    <property type="entry name" value="aa-tRNA-synth_II"/>
</dbReference>
<proteinExistence type="inferred from homology"/>
<dbReference type="Pfam" id="PF03129">
    <property type="entry name" value="HGTP_anticodon"/>
    <property type="match status" value="1"/>
</dbReference>
<dbReference type="HAMAP" id="MF_00184">
    <property type="entry name" value="Thr_tRNA_synth"/>
    <property type="match status" value="1"/>
</dbReference>
<feature type="binding site" evidence="13">
    <location>
        <position position="278"/>
    </location>
    <ligand>
        <name>Zn(2+)</name>
        <dbReference type="ChEBI" id="CHEBI:29105"/>
        <note>catalytic</note>
    </ligand>
</feature>
<dbReference type="PANTHER" id="PTHR11451:SF44">
    <property type="entry name" value="THREONINE--TRNA LIGASE, CHLOROPLASTIC_MITOCHONDRIAL 2"/>
    <property type="match status" value="1"/>
</dbReference>
<dbReference type="PRINTS" id="PR01047">
    <property type="entry name" value="TRNASYNTHTHR"/>
</dbReference>
<evidence type="ECO:0000256" key="2">
    <source>
        <dbReference type="ARBA" id="ARBA00022490"/>
    </source>
</evidence>
<dbReference type="SUPFAM" id="SSF52954">
    <property type="entry name" value="Class II aaRS ABD-related"/>
    <property type="match status" value="1"/>
</dbReference>
<evidence type="ECO:0000256" key="4">
    <source>
        <dbReference type="ARBA" id="ARBA00022598"/>
    </source>
</evidence>
<evidence type="ECO:0000259" key="14">
    <source>
        <dbReference type="PROSITE" id="PS50862"/>
    </source>
</evidence>
<keyword evidence="11 13" id="KW-0030">Aminoacyl-tRNA synthetase</keyword>
<evidence type="ECO:0000256" key="9">
    <source>
        <dbReference type="ARBA" id="ARBA00022884"/>
    </source>
</evidence>
<evidence type="ECO:0000256" key="12">
    <source>
        <dbReference type="ARBA" id="ARBA00049515"/>
    </source>
</evidence>
<dbReference type="Gene3D" id="3.30.980.10">
    <property type="entry name" value="Threonyl-trna Synthetase, Chain A, domain 2"/>
    <property type="match status" value="1"/>
</dbReference>
<keyword evidence="8 13" id="KW-0067">ATP-binding</keyword>
<dbReference type="STRING" id="1802723.A2675_00290"/>
<dbReference type="Gene3D" id="3.30.54.20">
    <property type="match status" value="1"/>
</dbReference>
<comment type="caution">
    <text evidence="13">Lacks conserved residue(s) required for the propagation of feature annotation.</text>
</comment>
<dbReference type="InterPro" id="IPR047246">
    <property type="entry name" value="ThrRS_anticodon"/>
</dbReference>
<organism evidence="15 16">
    <name type="scientific">Candidatus Yonathbacteria bacterium RIFCSPHIGHO2_01_FULL_51_10</name>
    <dbReference type="NCBI Taxonomy" id="1802723"/>
    <lineage>
        <taxon>Bacteria</taxon>
        <taxon>Candidatus Yonathiibacteriota</taxon>
    </lineage>
</organism>
<dbReference type="Pfam" id="PF00587">
    <property type="entry name" value="tRNA-synt_2b"/>
    <property type="match status" value="1"/>
</dbReference>
<evidence type="ECO:0000256" key="10">
    <source>
        <dbReference type="ARBA" id="ARBA00022917"/>
    </source>
</evidence>
<evidence type="ECO:0000256" key="3">
    <source>
        <dbReference type="ARBA" id="ARBA00022555"/>
    </source>
</evidence>
<evidence type="ECO:0000256" key="13">
    <source>
        <dbReference type="HAMAP-Rule" id="MF_00184"/>
    </source>
</evidence>
<protein>
    <recommendedName>
        <fullName evidence="13">Threonine--tRNA ligase</fullName>
        <ecNumber evidence="13">6.1.1.3</ecNumber>
    </recommendedName>
    <alternativeName>
        <fullName evidence="13">Threonyl-tRNA synthetase</fullName>
        <shortName evidence="13">ThrRS</shortName>
    </alternativeName>
</protein>
<comment type="similarity">
    <text evidence="1 13">Belongs to the class-II aminoacyl-tRNA synthetase family.</text>
</comment>
<dbReference type="GO" id="GO:0046872">
    <property type="term" value="F:metal ion binding"/>
    <property type="evidence" value="ECO:0007669"/>
    <property type="project" value="UniProtKB-KW"/>
</dbReference>
<evidence type="ECO:0000256" key="8">
    <source>
        <dbReference type="ARBA" id="ARBA00022840"/>
    </source>
</evidence>
<dbReference type="InterPro" id="IPR004154">
    <property type="entry name" value="Anticodon-bd"/>
</dbReference>
<dbReference type="GO" id="GO:0005524">
    <property type="term" value="F:ATP binding"/>
    <property type="evidence" value="ECO:0007669"/>
    <property type="project" value="UniProtKB-UniRule"/>
</dbReference>
<dbReference type="Gene3D" id="3.30.930.10">
    <property type="entry name" value="Bira Bifunctional Protein, Domain 2"/>
    <property type="match status" value="1"/>
</dbReference>
<dbReference type="PROSITE" id="PS50862">
    <property type="entry name" value="AA_TRNA_LIGASE_II"/>
    <property type="match status" value="1"/>
</dbReference>
<dbReference type="EMBL" id="MHUS01000028">
    <property type="protein sequence ID" value="OHA80309.1"/>
    <property type="molecule type" value="Genomic_DNA"/>
</dbReference>
<comment type="subcellular location">
    <subcellularLocation>
        <location evidence="13">Cytoplasm</location>
    </subcellularLocation>
</comment>
<keyword evidence="5 13" id="KW-0479">Metal-binding</keyword>
<comment type="cofactor">
    <cofactor evidence="13">
        <name>Zn(2+)</name>
        <dbReference type="ChEBI" id="CHEBI:29105"/>
    </cofactor>
    <text evidence="13">Binds 1 zinc ion per subunit.</text>
</comment>
<evidence type="ECO:0000313" key="15">
    <source>
        <dbReference type="EMBL" id="OHA80309.1"/>
    </source>
</evidence>
<name>A0A1G2S6J0_9BACT</name>
<dbReference type="InterPro" id="IPR012947">
    <property type="entry name" value="tRNA_SAD"/>
</dbReference>
<dbReference type="CDD" id="cd00860">
    <property type="entry name" value="ThrRS_anticodon"/>
    <property type="match status" value="1"/>
</dbReference>
<dbReference type="FunFam" id="3.30.930.10:FF:000002">
    <property type="entry name" value="Threonine--tRNA ligase"/>
    <property type="match status" value="1"/>
</dbReference>
<gene>
    <name evidence="13" type="primary">thrS</name>
    <name evidence="15" type="ORF">A2675_00290</name>
</gene>
<keyword evidence="3 13" id="KW-0820">tRNA-binding</keyword>
<dbReference type="FunFam" id="3.30.980.10:FF:000005">
    <property type="entry name" value="Threonyl-tRNA synthetase, mitochondrial"/>
    <property type="match status" value="1"/>
</dbReference>
<evidence type="ECO:0000256" key="6">
    <source>
        <dbReference type="ARBA" id="ARBA00022741"/>
    </source>
</evidence>
<dbReference type="CDD" id="cd00771">
    <property type="entry name" value="ThrRS_core"/>
    <property type="match status" value="1"/>
</dbReference>
<keyword evidence="10 13" id="KW-0648">Protein biosynthesis</keyword>
<dbReference type="FunFam" id="3.40.50.800:FF:000001">
    <property type="entry name" value="Threonine--tRNA ligase"/>
    <property type="match status" value="1"/>
</dbReference>
<dbReference type="InterPro" id="IPR036621">
    <property type="entry name" value="Anticodon-bd_dom_sf"/>
</dbReference>
<keyword evidence="4 13" id="KW-0436">Ligase</keyword>
<feature type="binding site" evidence="13">
    <location>
        <position position="329"/>
    </location>
    <ligand>
        <name>Zn(2+)</name>
        <dbReference type="ChEBI" id="CHEBI:29105"/>
        <note>catalytic</note>
    </ligand>
</feature>
<dbReference type="SUPFAM" id="SSF55681">
    <property type="entry name" value="Class II aaRS and biotin synthetases"/>
    <property type="match status" value="1"/>
</dbReference>
<dbReference type="InterPro" id="IPR018163">
    <property type="entry name" value="Thr/Ala-tRNA-synth_IIc_edit"/>
</dbReference>
<keyword evidence="7 13" id="KW-0862">Zinc</keyword>
<feature type="domain" description="Aminoacyl-transfer RNA synthetases class-II family profile" evidence="14">
    <location>
        <begin position="186"/>
        <end position="482"/>
    </location>
</feature>